<dbReference type="CDD" id="cd17535">
    <property type="entry name" value="REC_NarL-like"/>
    <property type="match status" value="1"/>
</dbReference>
<evidence type="ECO:0000256" key="2">
    <source>
        <dbReference type="PROSITE-ProRule" id="PRU00169"/>
    </source>
</evidence>
<dbReference type="Proteomes" id="UP001551011">
    <property type="component" value="Unassembled WGS sequence"/>
</dbReference>
<dbReference type="PROSITE" id="PS50110">
    <property type="entry name" value="RESPONSE_REGULATORY"/>
    <property type="match status" value="1"/>
</dbReference>
<dbReference type="PANTHER" id="PTHR44591">
    <property type="entry name" value="STRESS RESPONSE REGULATOR PROTEIN 1"/>
    <property type="match status" value="1"/>
</dbReference>
<dbReference type="InterPro" id="IPR050595">
    <property type="entry name" value="Bact_response_regulator"/>
</dbReference>
<dbReference type="RefSeq" id="WP_324606059.1">
    <property type="nucleotide sequence ID" value="NZ_JBEXDP010000050.1"/>
</dbReference>
<feature type="modified residue" description="4-aspartylphosphate" evidence="2">
    <location>
        <position position="49"/>
    </location>
</feature>
<proteinExistence type="predicted"/>
<dbReference type="InterPro" id="IPR058245">
    <property type="entry name" value="NreC/VraR/RcsB-like_REC"/>
</dbReference>
<evidence type="ECO:0000256" key="1">
    <source>
        <dbReference type="ARBA" id="ARBA00022553"/>
    </source>
</evidence>
<gene>
    <name evidence="4" type="ORF">AB0H04_00305</name>
</gene>
<organism evidence="4 5">
    <name type="scientific">Streptomyces flaveolus</name>
    <dbReference type="NCBI Taxonomy" id="67297"/>
    <lineage>
        <taxon>Bacteria</taxon>
        <taxon>Bacillati</taxon>
        <taxon>Actinomycetota</taxon>
        <taxon>Actinomycetes</taxon>
        <taxon>Kitasatosporales</taxon>
        <taxon>Streptomycetaceae</taxon>
        <taxon>Streptomyces</taxon>
    </lineage>
</organism>
<reference evidence="4 5" key="1">
    <citation type="submission" date="2024-06" db="EMBL/GenBank/DDBJ databases">
        <title>The Natural Products Discovery Center: Release of the First 8490 Sequenced Strains for Exploring Actinobacteria Biosynthetic Diversity.</title>
        <authorList>
            <person name="Kalkreuter E."/>
            <person name="Kautsar S.A."/>
            <person name="Yang D."/>
            <person name="Bader C.D."/>
            <person name="Teijaro C.N."/>
            <person name="Fluegel L."/>
            <person name="Davis C.M."/>
            <person name="Simpson J.R."/>
            <person name="Lauterbach L."/>
            <person name="Steele A.D."/>
            <person name="Gui C."/>
            <person name="Meng S."/>
            <person name="Li G."/>
            <person name="Viehrig K."/>
            <person name="Ye F."/>
            <person name="Su P."/>
            <person name="Kiefer A.F."/>
            <person name="Nichols A."/>
            <person name="Cepeda A.J."/>
            <person name="Yan W."/>
            <person name="Fan B."/>
            <person name="Jiang Y."/>
            <person name="Adhikari A."/>
            <person name="Zheng C.-J."/>
            <person name="Schuster L."/>
            <person name="Cowan T.M."/>
            <person name="Smanski M.J."/>
            <person name="Chevrette M.G."/>
            <person name="De Carvalho L.P.S."/>
            <person name="Shen B."/>
        </authorList>
    </citation>
    <scope>NUCLEOTIDE SEQUENCE [LARGE SCALE GENOMIC DNA]</scope>
    <source>
        <strain evidence="4 5">NPDC020594</strain>
    </source>
</reference>
<dbReference type="Gene3D" id="3.40.50.2300">
    <property type="match status" value="1"/>
</dbReference>
<dbReference type="SUPFAM" id="SSF52172">
    <property type="entry name" value="CheY-like"/>
    <property type="match status" value="1"/>
</dbReference>
<protein>
    <submittedName>
        <fullName evidence="4">Response regulator transcription factor</fullName>
    </submittedName>
</protein>
<evidence type="ECO:0000313" key="4">
    <source>
        <dbReference type="EMBL" id="MEU5705331.1"/>
    </source>
</evidence>
<dbReference type="PANTHER" id="PTHR44591:SF3">
    <property type="entry name" value="RESPONSE REGULATORY DOMAIN-CONTAINING PROTEIN"/>
    <property type="match status" value="1"/>
</dbReference>
<dbReference type="SMART" id="SM00448">
    <property type="entry name" value="REC"/>
    <property type="match status" value="1"/>
</dbReference>
<dbReference type="EMBL" id="JBFAEG010000001">
    <property type="protein sequence ID" value="MEU5705331.1"/>
    <property type="molecule type" value="Genomic_DNA"/>
</dbReference>
<dbReference type="Pfam" id="PF00072">
    <property type="entry name" value="Response_reg"/>
    <property type="match status" value="1"/>
</dbReference>
<name>A0ABV3A068_9ACTN</name>
<keyword evidence="1 2" id="KW-0597">Phosphoprotein</keyword>
<accession>A0ABV3A068</accession>
<feature type="domain" description="Response regulatory" evidence="3">
    <location>
        <begin position="1"/>
        <end position="116"/>
    </location>
</feature>
<dbReference type="InterPro" id="IPR001789">
    <property type="entry name" value="Sig_transdc_resp-reg_receiver"/>
</dbReference>
<evidence type="ECO:0000259" key="3">
    <source>
        <dbReference type="PROSITE" id="PS50110"/>
    </source>
</evidence>
<dbReference type="InterPro" id="IPR011006">
    <property type="entry name" value="CheY-like_superfamily"/>
</dbReference>
<sequence length="131" mass="14139">MIIDDSPHFLEAARCLLEGQGIAVVGVAADSGQALRQVERLRPEVVLVDIDLGTESGLELTRRLQHETDPSPPPVILISNYAEEDYGDVIEESAAAGFLAKSALSGDAIRTLLAEEDGNHQDDSFIEPRET</sequence>
<comment type="caution">
    <text evidence="4">The sequence shown here is derived from an EMBL/GenBank/DDBJ whole genome shotgun (WGS) entry which is preliminary data.</text>
</comment>
<keyword evidence="5" id="KW-1185">Reference proteome</keyword>
<evidence type="ECO:0000313" key="5">
    <source>
        <dbReference type="Proteomes" id="UP001551011"/>
    </source>
</evidence>